<evidence type="ECO:0000313" key="3">
    <source>
        <dbReference type="Proteomes" id="UP000321419"/>
    </source>
</evidence>
<evidence type="ECO:0000256" key="1">
    <source>
        <dbReference type="SAM" id="Phobius"/>
    </source>
</evidence>
<feature type="transmembrane region" description="Helical" evidence="1">
    <location>
        <begin position="64"/>
        <end position="84"/>
    </location>
</feature>
<organism evidence="2 3">
    <name type="scientific">Pseudoalteromonas espejiana</name>
    <dbReference type="NCBI Taxonomy" id="28107"/>
    <lineage>
        <taxon>Bacteria</taxon>
        <taxon>Pseudomonadati</taxon>
        <taxon>Pseudomonadota</taxon>
        <taxon>Gammaproteobacteria</taxon>
        <taxon>Alteromonadales</taxon>
        <taxon>Pseudoalteromonadaceae</taxon>
        <taxon>Pseudoalteromonas</taxon>
    </lineage>
</organism>
<gene>
    <name evidence="2" type="ORF">PES01_26770</name>
</gene>
<keyword evidence="1" id="KW-0472">Membrane</keyword>
<reference evidence="2 3" key="1">
    <citation type="submission" date="2019-07" db="EMBL/GenBank/DDBJ databases">
        <title>Whole genome shotgun sequence of Pseudoalteromonas espejiana NBRC 102222.</title>
        <authorList>
            <person name="Hosoyama A."/>
            <person name="Uohara A."/>
            <person name="Ohji S."/>
            <person name="Ichikawa N."/>
        </authorList>
    </citation>
    <scope>NUCLEOTIDE SEQUENCE [LARGE SCALE GENOMIC DNA]</scope>
    <source>
        <strain evidence="2 3">NBRC 102222</strain>
    </source>
</reference>
<comment type="caution">
    <text evidence="2">The sequence shown here is derived from an EMBL/GenBank/DDBJ whole genome shotgun (WGS) entry which is preliminary data.</text>
</comment>
<keyword evidence="3" id="KW-1185">Reference proteome</keyword>
<protein>
    <submittedName>
        <fullName evidence="2">Uncharacterized protein</fullName>
    </submittedName>
</protein>
<dbReference type="OrthoDB" id="6306757at2"/>
<feature type="transmembrane region" description="Helical" evidence="1">
    <location>
        <begin position="131"/>
        <end position="151"/>
    </location>
</feature>
<dbReference type="AlphaFoldDB" id="A0A510XXU9"/>
<dbReference type="EMBL" id="BJUM01000026">
    <property type="protein sequence ID" value="GEK55832.1"/>
    <property type="molecule type" value="Genomic_DNA"/>
</dbReference>
<name>A0A510XXU9_9GAMM</name>
<proteinExistence type="predicted"/>
<sequence length="168" mass="19636">MPEWFLYIVSILSKSWVLMLSPAIFIFFVFKDRLAFRFVLLTAAFFLFGNLTASSLRAFDDIYIYRYLVWALTDIIWMALIAYWGIKDKVYLWQCVIGQLVVIGAPILQLFRLVDRHLWDLAYSTVIYQTLMPFINIATVVVCYLPLIILFTKQGSVRSKRENSPPSK</sequence>
<dbReference type="Proteomes" id="UP000321419">
    <property type="component" value="Unassembled WGS sequence"/>
</dbReference>
<keyword evidence="1" id="KW-1133">Transmembrane helix</keyword>
<feature type="transmembrane region" description="Helical" evidence="1">
    <location>
        <begin position="34"/>
        <end position="52"/>
    </location>
</feature>
<keyword evidence="1" id="KW-0812">Transmembrane</keyword>
<feature type="transmembrane region" description="Helical" evidence="1">
    <location>
        <begin position="6"/>
        <end position="27"/>
    </location>
</feature>
<feature type="transmembrane region" description="Helical" evidence="1">
    <location>
        <begin position="91"/>
        <end position="111"/>
    </location>
</feature>
<accession>A0A510XXU9</accession>
<dbReference type="RefSeq" id="WP_089346867.1">
    <property type="nucleotide sequence ID" value="NZ_BJUM01000026.1"/>
</dbReference>
<evidence type="ECO:0000313" key="2">
    <source>
        <dbReference type="EMBL" id="GEK55832.1"/>
    </source>
</evidence>